<feature type="compositionally biased region" description="Basic and acidic residues" evidence="1">
    <location>
        <begin position="49"/>
        <end position="60"/>
    </location>
</feature>
<feature type="region of interest" description="Disordered" evidence="1">
    <location>
        <begin position="25"/>
        <end position="73"/>
    </location>
</feature>
<name>A0ABZ0RLF5_9BACT</name>
<dbReference type="EMBL" id="CP138858">
    <property type="protein sequence ID" value="WPJ95976.1"/>
    <property type="molecule type" value="Genomic_DNA"/>
</dbReference>
<accession>A0ABZ0RLF5</accession>
<dbReference type="Proteomes" id="UP001324993">
    <property type="component" value="Chromosome"/>
</dbReference>
<evidence type="ECO:0000256" key="1">
    <source>
        <dbReference type="SAM" id="MobiDB-lite"/>
    </source>
</evidence>
<proteinExistence type="predicted"/>
<evidence type="ECO:0000313" key="3">
    <source>
        <dbReference type="Proteomes" id="UP001324993"/>
    </source>
</evidence>
<reference evidence="2 3" key="1">
    <citation type="submission" date="2023-11" db="EMBL/GenBank/DDBJ databases">
        <title>Coraliomargarita sp. nov., isolated from marine algae.</title>
        <authorList>
            <person name="Lee J.K."/>
            <person name="Baek J.H."/>
            <person name="Kim J.M."/>
            <person name="Choi D.G."/>
            <person name="Jeon C.O."/>
        </authorList>
    </citation>
    <scope>NUCLEOTIDE SEQUENCE [LARGE SCALE GENOMIC DNA]</scope>
    <source>
        <strain evidence="2 3">J2-16</strain>
    </source>
</reference>
<keyword evidence="3" id="KW-1185">Reference proteome</keyword>
<sequence>MRKPFIVTLIVLSAIAVYCFNRSSPEPQQSQGDYIESGKVLRHSPQSGREIRERGTELKASENSAFSPPQRIPRNLQPFDQQAALLRNDPNALFPAAERLATTGLPEASYIQSLHNLFDEYAIIVKDGGYPTGLNVEITNALLGKNQQKVAVLPKSHPRINQAGELVDQWNTPYHFHLESLRVVTIRSAGPDQVFYSEDDVFFANE</sequence>
<dbReference type="RefSeq" id="WP_319832843.1">
    <property type="nucleotide sequence ID" value="NZ_CP138858.1"/>
</dbReference>
<organism evidence="2 3">
    <name type="scientific">Coraliomargarita algicola</name>
    <dbReference type="NCBI Taxonomy" id="3092156"/>
    <lineage>
        <taxon>Bacteria</taxon>
        <taxon>Pseudomonadati</taxon>
        <taxon>Verrucomicrobiota</taxon>
        <taxon>Opitutia</taxon>
        <taxon>Puniceicoccales</taxon>
        <taxon>Coraliomargaritaceae</taxon>
        <taxon>Coraliomargarita</taxon>
    </lineage>
</organism>
<protein>
    <submittedName>
        <fullName evidence="2">Uncharacterized protein</fullName>
    </submittedName>
</protein>
<evidence type="ECO:0000313" key="2">
    <source>
        <dbReference type="EMBL" id="WPJ95976.1"/>
    </source>
</evidence>
<gene>
    <name evidence="2" type="ORF">SH580_21400</name>
</gene>